<evidence type="ECO:0000256" key="5">
    <source>
        <dbReference type="ARBA" id="ARBA00022723"/>
    </source>
</evidence>
<comment type="subcellular location">
    <subcellularLocation>
        <location evidence="1">Cytoplasm</location>
    </subcellularLocation>
</comment>
<keyword evidence="10" id="KW-0804">Transcription</keyword>
<dbReference type="GO" id="GO:0008270">
    <property type="term" value="F:zinc ion binding"/>
    <property type="evidence" value="ECO:0007669"/>
    <property type="project" value="TreeGrafter"/>
</dbReference>
<dbReference type="GO" id="GO:0003700">
    <property type="term" value="F:DNA-binding transcription factor activity"/>
    <property type="evidence" value="ECO:0007669"/>
    <property type="project" value="InterPro"/>
</dbReference>
<dbReference type="GO" id="GO:0005737">
    <property type="term" value="C:cytoplasm"/>
    <property type="evidence" value="ECO:0007669"/>
    <property type="project" value="UniProtKB-SubCell"/>
</dbReference>
<dbReference type="Proteomes" id="UP000186108">
    <property type="component" value="Plasmid pR1CP1"/>
</dbReference>
<dbReference type="PANTHER" id="PTHR33202">
    <property type="entry name" value="ZINC UPTAKE REGULATION PROTEIN"/>
    <property type="match status" value="1"/>
</dbReference>
<keyword evidence="6 11" id="KW-0862">Zinc</keyword>
<organism evidence="13 14">
    <name type="scientific">Rhodococcus opacus</name>
    <name type="common">Nocardia opaca</name>
    <dbReference type="NCBI Taxonomy" id="37919"/>
    <lineage>
        <taxon>Bacteria</taxon>
        <taxon>Bacillati</taxon>
        <taxon>Actinomycetota</taxon>
        <taxon>Actinomycetes</taxon>
        <taxon>Mycobacteriales</taxon>
        <taxon>Nocardiaceae</taxon>
        <taxon>Rhodococcus</taxon>
    </lineage>
</organism>
<sequence length="193" mass="21133">MPLVWHRLIQCRRKGGSIPASVRNSRNHNAAGLSTRILTNSRNVIHSVRVLSTTDYTDRLRLAGLRVTRSRAAVLEAVHAHPHSGTDTILDAVRVVLPGVSRQAVYGVLHVLTARGLVRRIQPAGLVARYESRVGDNHHHDVCRSCGAIADVDCTIGETPCLAASHDNGYTVDEAEIFFWGLCLNCSTSQQRT</sequence>
<dbReference type="GO" id="GO:0045892">
    <property type="term" value="P:negative regulation of DNA-templated transcription"/>
    <property type="evidence" value="ECO:0007669"/>
    <property type="project" value="TreeGrafter"/>
</dbReference>
<keyword evidence="5 11" id="KW-0479">Metal-binding</keyword>
<keyword evidence="7 12" id="KW-0408">Iron</keyword>
<dbReference type="Gene3D" id="1.10.10.10">
    <property type="entry name" value="Winged helix-like DNA-binding domain superfamily/Winged helix DNA-binding domain"/>
    <property type="match status" value="1"/>
</dbReference>
<keyword evidence="9" id="KW-0238">DNA-binding</keyword>
<protein>
    <submittedName>
        <fullName evidence="13">Transcriptional regulator FurA</fullName>
    </submittedName>
</protein>
<dbReference type="InterPro" id="IPR036388">
    <property type="entry name" value="WH-like_DNA-bd_sf"/>
</dbReference>
<dbReference type="PATRIC" id="fig|37919.13.peg.7646"/>
<dbReference type="AlphaFoldDB" id="A0A1B1KGY7"/>
<dbReference type="PANTHER" id="PTHR33202:SF18">
    <property type="entry name" value="TRANSCRIPTIONAL REGULATOR FURA"/>
    <property type="match status" value="1"/>
</dbReference>
<evidence type="ECO:0000256" key="8">
    <source>
        <dbReference type="ARBA" id="ARBA00023015"/>
    </source>
</evidence>
<comment type="cofactor">
    <cofactor evidence="12">
        <name>Mn(2+)</name>
        <dbReference type="ChEBI" id="CHEBI:29035"/>
    </cofactor>
    <cofactor evidence="12">
        <name>Fe(2+)</name>
        <dbReference type="ChEBI" id="CHEBI:29033"/>
    </cofactor>
    <text evidence="12">Binds 1 Mn(2+) or Fe(2+) ion per subunit.</text>
</comment>
<evidence type="ECO:0000256" key="3">
    <source>
        <dbReference type="ARBA" id="ARBA00022490"/>
    </source>
</evidence>
<feature type="binding site" evidence="11">
    <location>
        <position position="146"/>
    </location>
    <ligand>
        <name>Zn(2+)</name>
        <dbReference type="ChEBI" id="CHEBI:29105"/>
    </ligand>
</feature>
<evidence type="ECO:0000256" key="7">
    <source>
        <dbReference type="ARBA" id="ARBA00023004"/>
    </source>
</evidence>
<evidence type="ECO:0000256" key="12">
    <source>
        <dbReference type="PIRSR" id="PIRSR602481-2"/>
    </source>
</evidence>
<evidence type="ECO:0000256" key="4">
    <source>
        <dbReference type="ARBA" id="ARBA00022491"/>
    </source>
</evidence>
<dbReference type="InterPro" id="IPR043135">
    <property type="entry name" value="Fur_C"/>
</dbReference>
<geneLocation type="plasmid" evidence="14">
    <name>pr1cp1</name>
</geneLocation>
<name>A0A1B1KGY7_RHOOP</name>
<feature type="binding site" evidence="11">
    <location>
        <position position="183"/>
    </location>
    <ligand>
        <name>Zn(2+)</name>
        <dbReference type="ChEBI" id="CHEBI:29105"/>
    </ligand>
</feature>
<dbReference type="CDD" id="cd07153">
    <property type="entry name" value="Fur_like"/>
    <property type="match status" value="1"/>
</dbReference>
<dbReference type="SUPFAM" id="SSF46785">
    <property type="entry name" value="Winged helix' DNA-binding domain"/>
    <property type="match status" value="1"/>
</dbReference>
<evidence type="ECO:0000256" key="2">
    <source>
        <dbReference type="ARBA" id="ARBA00007957"/>
    </source>
</evidence>
<dbReference type="GO" id="GO:0000976">
    <property type="term" value="F:transcription cis-regulatory region binding"/>
    <property type="evidence" value="ECO:0007669"/>
    <property type="project" value="TreeGrafter"/>
</dbReference>
<proteinExistence type="inferred from homology"/>
<keyword evidence="3" id="KW-0963">Cytoplasm</keyword>
<keyword evidence="8" id="KW-0805">Transcription regulation</keyword>
<keyword evidence="4" id="KW-0678">Repressor</keyword>
<dbReference type="InterPro" id="IPR036390">
    <property type="entry name" value="WH_DNA-bd_sf"/>
</dbReference>
<gene>
    <name evidence="13" type="primary">furA</name>
    <name evidence="13" type="ORF">R1CP_36290</name>
</gene>
<evidence type="ECO:0000313" key="14">
    <source>
        <dbReference type="Proteomes" id="UP000186108"/>
    </source>
</evidence>
<comment type="cofactor">
    <cofactor evidence="11">
        <name>Zn(2+)</name>
        <dbReference type="ChEBI" id="CHEBI:29105"/>
    </cofactor>
    <text evidence="11">Binds 1 zinc ion per subunit.</text>
</comment>
<accession>A0A1B1KGY7</accession>
<evidence type="ECO:0000256" key="6">
    <source>
        <dbReference type="ARBA" id="ARBA00022833"/>
    </source>
</evidence>
<evidence type="ECO:0000256" key="1">
    <source>
        <dbReference type="ARBA" id="ARBA00004496"/>
    </source>
</evidence>
<evidence type="ECO:0000256" key="9">
    <source>
        <dbReference type="ARBA" id="ARBA00023125"/>
    </source>
</evidence>
<dbReference type="InterPro" id="IPR002481">
    <property type="entry name" value="FUR"/>
</dbReference>
<feature type="binding site" evidence="12">
    <location>
        <position position="158"/>
    </location>
    <ligand>
        <name>Fe cation</name>
        <dbReference type="ChEBI" id="CHEBI:24875"/>
    </ligand>
</feature>
<dbReference type="EMBL" id="CP009112">
    <property type="protein sequence ID" value="ANS31864.1"/>
    <property type="molecule type" value="Genomic_DNA"/>
</dbReference>
<evidence type="ECO:0000256" key="10">
    <source>
        <dbReference type="ARBA" id="ARBA00023163"/>
    </source>
</evidence>
<keyword evidence="13" id="KW-0614">Plasmid</keyword>
<feature type="binding site" evidence="11">
    <location>
        <position position="143"/>
    </location>
    <ligand>
        <name>Zn(2+)</name>
        <dbReference type="ChEBI" id="CHEBI:29105"/>
    </ligand>
</feature>
<dbReference type="GO" id="GO:1900376">
    <property type="term" value="P:regulation of secondary metabolite biosynthetic process"/>
    <property type="evidence" value="ECO:0007669"/>
    <property type="project" value="TreeGrafter"/>
</dbReference>
<evidence type="ECO:0000256" key="11">
    <source>
        <dbReference type="PIRSR" id="PIRSR602481-1"/>
    </source>
</evidence>
<dbReference type="Pfam" id="PF01475">
    <property type="entry name" value="FUR"/>
    <property type="match status" value="1"/>
</dbReference>
<reference evidence="13 14" key="1">
    <citation type="submission" date="2014-07" db="EMBL/GenBank/DDBJ databases">
        <authorList>
            <person name="Zhang J.E."/>
            <person name="Yang H."/>
            <person name="Guo J."/>
            <person name="Deng Z."/>
            <person name="Luo H."/>
            <person name="Luo M."/>
            <person name="Zhao B."/>
        </authorList>
    </citation>
    <scope>NUCLEOTIDE SEQUENCE [LARGE SCALE GENOMIC DNA]</scope>
    <source>
        <strain evidence="13 14">1CP</strain>
        <plasmid evidence="14">Plasmid pr1cp1</plasmid>
    </source>
</reference>
<evidence type="ECO:0000313" key="13">
    <source>
        <dbReference type="EMBL" id="ANS31864.1"/>
    </source>
</evidence>
<feature type="binding site" evidence="11">
    <location>
        <position position="186"/>
    </location>
    <ligand>
        <name>Zn(2+)</name>
        <dbReference type="ChEBI" id="CHEBI:29105"/>
    </ligand>
</feature>
<comment type="similarity">
    <text evidence="2">Belongs to the Fur family.</text>
</comment>
<dbReference type="Gene3D" id="3.30.1490.190">
    <property type="match status" value="1"/>
</dbReference>